<gene>
    <name evidence="2" type="ordered locus">Shel_16860</name>
</gene>
<evidence type="ECO:0000313" key="3">
    <source>
        <dbReference type="Proteomes" id="UP000002026"/>
    </source>
</evidence>
<evidence type="ECO:0000313" key="2">
    <source>
        <dbReference type="EMBL" id="ACV22705.1"/>
    </source>
</evidence>
<dbReference type="InterPro" id="IPR046240">
    <property type="entry name" value="DUF6273"/>
</dbReference>
<dbReference type="EMBL" id="CP001684">
    <property type="protein sequence ID" value="ACV22705.1"/>
    <property type="molecule type" value="Genomic_DNA"/>
</dbReference>
<keyword evidence="3" id="KW-1185">Reference proteome</keyword>
<evidence type="ECO:0000259" key="1">
    <source>
        <dbReference type="Pfam" id="PF19789"/>
    </source>
</evidence>
<proteinExistence type="predicted"/>
<name>C7N720_SLAHD</name>
<dbReference type="STRING" id="471855.Shel_16860"/>
<dbReference type="eggNOG" id="ENOG5032ZQP">
    <property type="taxonomic scope" value="Bacteria"/>
</dbReference>
<reference evidence="2 3" key="1">
    <citation type="journal article" date="2009" name="Stand. Genomic Sci.">
        <title>Complete genome sequence of Slackia heliotrinireducens type strain (RHS 1).</title>
        <authorList>
            <person name="Pukall R."/>
            <person name="Lapidus A."/>
            <person name="Nolan M."/>
            <person name="Copeland A."/>
            <person name="Glavina Del Rio T."/>
            <person name="Lucas S."/>
            <person name="Chen F."/>
            <person name="Tice H."/>
            <person name="Cheng J.F."/>
            <person name="Chertkov O."/>
            <person name="Bruce D."/>
            <person name="Goodwin L."/>
            <person name="Kuske C."/>
            <person name="Brettin T."/>
            <person name="Detter J.C."/>
            <person name="Han C."/>
            <person name="Pitluck S."/>
            <person name="Pati A."/>
            <person name="Mavrommatis K."/>
            <person name="Ivanova N."/>
            <person name="Ovchinnikova G."/>
            <person name="Chen A."/>
            <person name="Palaniappan K."/>
            <person name="Schneider S."/>
            <person name="Rohde M."/>
            <person name="Chain P."/>
            <person name="D'haeseleer P."/>
            <person name="Goker M."/>
            <person name="Bristow J."/>
            <person name="Eisen J.A."/>
            <person name="Markowitz V."/>
            <person name="Kyrpides N.C."/>
            <person name="Klenk H.P."/>
            <person name="Hugenholtz P."/>
        </authorList>
    </citation>
    <scope>NUCLEOTIDE SEQUENCE [LARGE SCALE GENOMIC DNA]</scope>
    <source>
        <strain evidence="3">ATCC 29202 / DSM 20476 / NCTC 11029 / RHS 1</strain>
    </source>
</reference>
<dbReference type="AlphaFoldDB" id="C7N720"/>
<dbReference type="Pfam" id="PF19789">
    <property type="entry name" value="DUF6273"/>
    <property type="match status" value="1"/>
</dbReference>
<sequence length="288" mass="30456">MALLTCVLAAGMVGCAAESSTGTGDNSSLLITTQQQAEVQEFETVTFGSYAQGGESASPEPIEWYVLAEDGDKTLLVSKYVLDAVPFNQGNTGQLWSNDNTRATVDVEWADSSIRAWLNGEFYNAAFSADEQAQIVAADLSTAKNAVPPAAGEELSYQDSRAGTDTTDNVFLLSRIEAMDLFNNDAARAAAPTEYAIAKGVYTGVESDASGAIDEEASGNAPYWLRSEGYYAGYASVVLDSGYVNGDGFRQDGEVKDGNADHGTELTSDYGGNFGVRPCIWVETAALS</sequence>
<dbReference type="KEGG" id="shi:Shel_16860"/>
<protein>
    <recommendedName>
        <fullName evidence="1">DUF6273 domain-containing protein</fullName>
    </recommendedName>
</protein>
<accession>C7N720</accession>
<feature type="domain" description="DUF6273" evidence="1">
    <location>
        <begin position="72"/>
        <end position="283"/>
    </location>
</feature>
<dbReference type="Proteomes" id="UP000002026">
    <property type="component" value="Chromosome"/>
</dbReference>
<dbReference type="HOGENOM" id="CLU_093110_0_0_11"/>
<organism evidence="2 3">
    <name type="scientific">Slackia heliotrinireducens (strain ATCC 29202 / DSM 20476 / NCTC 11029 / RHS 1)</name>
    <name type="common">Peptococcus heliotrinreducens</name>
    <dbReference type="NCBI Taxonomy" id="471855"/>
    <lineage>
        <taxon>Bacteria</taxon>
        <taxon>Bacillati</taxon>
        <taxon>Actinomycetota</taxon>
        <taxon>Coriobacteriia</taxon>
        <taxon>Eggerthellales</taxon>
        <taxon>Eggerthellaceae</taxon>
        <taxon>Slackia</taxon>
    </lineage>
</organism>